<proteinExistence type="predicted"/>
<gene>
    <name evidence="2" type="ORF">EVAR_16881_1</name>
</gene>
<protein>
    <submittedName>
        <fullName evidence="2">Uncharacterized protein</fullName>
    </submittedName>
</protein>
<accession>A0A4C1V366</accession>
<dbReference type="AlphaFoldDB" id="A0A4C1V366"/>
<evidence type="ECO:0000256" key="1">
    <source>
        <dbReference type="SAM" id="SignalP"/>
    </source>
</evidence>
<feature type="chain" id="PRO_5020035392" evidence="1">
    <location>
        <begin position="18"/>
        <end position="259"/>
    </location>
</feature>
<feature type="signal peptide" evidence="1">
    <location>
        <begin position="1"/>
        <end position="17"/>
    </location>
</feature>
<evidence type="ECO:0000313" key="2">
    <source>
        <dbReference type="EMBL" id="GBP32717.1"/>
    </source>
</evidence>
<keyword evidence="3" id="KW-1185">Reference proteome</keyword>
<reference evidence="2 3" key="1">
    <citation type="journal article" date="2019" name="Commun. Biol.">
        <title>The bagworm genome reveals a unique fibroin gene that provides high tensile strength.</title>
        <authorList>
            <person name="Kono N."/>
            <person name="Nakamura H."/>
            <person name="Ohtoshi R."/>
            <person name="Tomita M."/>
            <person name="Numata K."/>
            <person name="Arakawa K."/>
        </authorList>
    </citation>
    <scope>NUCLEOTIDE SEQUENCE [LARGE SCALE GENOMIC DNA]</scope>
</reference>
<dbReference type="Proteomes" id="UP000299102">
    <property type="component" value="Unassembled WGS sequence"/>
</dbReference>
<organism evidence="2 3">
    <name type="scientific">Eumeta variegata</name>
    <name type="common">Bagworm moth</name>
    <name type="synonym">Eumeta japonica</name>
    <dbReference type="NCBI Taxonomy" id="151549"/>
    <lineage>
        <taxon>Eukaryota</taxon>
        <taxon>Metazoa</taxon>
        <taxon>Ecdysozoa</taxon>
        <taxon>Arthropoda</taxon>
        <taxon>Hexapoda</taxon>
        <taxon>Insecta</taxon>
        <taxon>Pterygota</taxon>
        <taxon>Neoptera</taxon>
        <taxon>Endopterygota</taxon>
        <taxon>Lepidoptera</taxon>
        <taxon>Glossata</taxon>
        <taxon>Ditrysia</taxon>
        <taxon>Tineoidea</taxon>
        <taxon>Psychidae</taxon>
        <taxon>Oiketicinae</taxon>
        <taxon>Eumeta</taxon>
    </lineage>
</organism>
<name>A0A4C1V366_EUMVA</name>
<dbReference type="EMBL" id="BGZK01000263">
    <property type="protein sequence ID" value="GBP32717.1"/>
    <property type="molecule type" value="Genomic_DNA"/>
</dbReference>
<dbReference type="OrthoDB" id="414730at2759"/>
<comment type="caution">
    <text evidence="2">The sequence shown here is derived from an EMBL/GenBank/DDBJ whole genome shotgun (WGS) entry which is preliminary data.</text>
</comment>
<keyword evidence="1" id="KW-0732">Signal</keyword>
<evidence type="ECO:0000313" key="3">
    <source>
        <dbReference type="Proteomes" id="UP000299102"/>
    </source>
</evidence>
<sequence>MKAIVALFACLLAVVSANSGFTLRNKELEFVNSTVFLGITLDDRLQWGPHISKLVKRLSSATYAVKKMRNLSDIETARLVYFSCFHSLMSYGILLWGNGYFGYSENFRAAEAGRSRNLQAWTSPVSVNSGGTHSFLVLASPPSIYSPYIRYPNPTQEAGNALVTPPRLKISMGGGDILLLLARMLVCPSIRKYSILNIEVQLNPIAAITPSRLRSVQARGGEIKRRGNINKDDAQLSIRNSQPALKQVDDVTSKSLDFK</sequence>